<reference evidence="2" key="1">
    <citation type="submission" date="2020-10" db="EMBL/GenBank/DDBJ databases">
        <authorList>
            <person name="Kikuchi T."/>
        </authorList>
    </citation>
    <scope>NUCLEOTIDE SEQUENCE</scope>
    <source>
        <strain evidence="2">NKZ352</strain>
    </source>
</reference>
<proteinExistence type="predicted"/>
<name>A0A8S1H073_9PELO</name>
<dbReference type="AlphaFoldDB" id="A0A8S1H073"/>
<feature type="compositionally biased region" description="Polar residues" evidence="1">
    <location>
        <begin position="21"/>
        <end position="30"/>
    </location>
</feature>
<dbReference type="Proteomes" id="UP000835052">
    <property type="component" value="Unassembled WGS sequence"/>
</dbReference>
<protein>
    <submittedName>
        <fullName evidence="2">Uncharacterized protein</fullName>
    </submittedName>
</protein>
<evidence type="ECO:0000313" key="3">
    <source>
        <dbReference type="Proteomes" id="UP000835052"/>
    </source>
</evidence>
<accession>A0A8S1H073</accession>
<gene>
    <name evidence="2" type="ORF">CAUJ_LOCUS4894</name>
</gene>
<sequence length="95" mass="10868">MILFPSELPQFHHKKRDLRTNAGNHRNPSVDSRARRGTTAVMSSDGPTDNFDMRSSDVGEPVFLCLNTERRGTRRIICREPSTVNNFDYNRRGSC</sequence>
<dbReference type="EMBL" id="CAJGYM010000009">
    <property type="protein sequence ID" value="CAD6188975.1"/>
    <property type="molecule type" value="Genomic_DNA"/>
</dbReference>
<evidence type="ECO:0000313" key="2">
    <source>
        <dbReference type="EMBL" id="CAD6188975.1"/>
    </source>
</evidence>
<comment type="caution">
    <text evidence="2">The sequence shown here is derived from an EMBL/GenBank/DDBJ whole genome shotgun (WGS) entry which is preliminary data.</text>
</comment>
<keyword evidence="3" id="KW-1185">Reference proteome</keyword>
<evidence type="ECO:0000256" key="1">
    <source>
        <dbReference type="SAM" id="MobiDB-lite"/>
    </source>
</evidence>
<organism evidence="2 3">
    <name type="scientific">Caenorhabditis auriculariae</name>
    <dbReference type="NCBI Taxonomy" id="2777116"/>
    <lineage>
        <taxon>Eukaryota</taxon>
        <taxon>Metazoa</taxon>
        <taxon>Ecdysozoa</taxon>
        <taxon>Nematoda</taxon>
        <taxon>Chromadorea</taxon>
        <taxon>Rhabditida</taxon>
        <taxon>Rhabditina</taxon>
        <taxon>Rhabditomorpha</taxon>
        <taxon>Rhabditoidea</taxon>
        <taxon>Rhabditidae</taxon>
        <taxon>Peloderinae</taxon>
        <taxon>Caenorhabditis</taxon>
    </lineage>
</organism>
<feature type="region of interest" description="Disordered" evidence="1">
    <location>
        <begin position="13"/>
        <end position="54"/>
    </location>
</feature>